<keyword evidence="5 11" id="KW-0004">4Fe-4S</keyword>
<comment type="subunit">
    <text evidence="4">Heterodimer of a large and a small subunit.</text>
</comment>
<feature type="binding site" evidence="11">
    <location>
        <position position="258"/>
    </location>
    <ligand>
        <name>[3Fe-4S] cluster</name>
        <dbReference type="ChEBI" id="CHEBI:21137"/>
    </ligand>
</feature>
<dbReference type="Pfam" id="PF14720">
    <property type="entry name" value="NiFe_hyd_SSU_C"/>
    <property type="match status" value="1"/>
</dbReference>
<dbReference type="AlphaFoldDB" id="A0A523QGR2"/>
<name>A0A523QGR2_UNCAE</name>
<dbReference type="PANTHER" id="PTHR30013:SF5">
    <property type="entry name" value="HYDROGENASE SMALL SUBUNIT"/>
    <property type="match status" value="1"/>
</dbReference>
<evidence type="ECO:0000256" key="11">
    <source>
        <dbReference type="PIRSR" id="PIRSR000310-1"/>
    </source>
</evidence>
<evidence type="ECO:0000259" key="12">
    <source>
        <dbReference type="Pfam" id="PF01058"/>
    </source>
</evidence>
<dbReference type="InterPro" id="IPR027394">
    <property type="entry name" value="Cytochrome-c3_hydrogenase_C"/>
</dbReference>
<evidence type="ECO:0000313" key="15">
    <source>
        <dbReference type="Proteomes" id="UP000320781"/>
    </source>
</evidence>
<dbReference type="Gene3D" id="3.40.50.700">
    <property type="entry name" value="NADH:ubiquinone oxidoreductase-like, 20kDa subunit"/>
    <property type="match status" value="1"/>
</dbReference>
<comment type="similarity">
    <text evidence="3">Belongs to the [NiFe]/[NiFeSe] hydrogenase small subunit family.</text>
</comment>
<feature type="binding site" evidence="11">
    <location>
        <position position="161"/>
    </location>
    <ligand>
        <name>[4Fe-4S] cluster</name>
        <dbReference type="ChEBI" id="CHEBI:49883"/>
        <label>1</label>
    </ligand>
</feature>
<evidence type="ECO:0000256" key="5">
    <source>
        <dbReference type="ARBA" id="ARBA00022485"/>
    </source>
</evidence>
<feature type="binding site" evidence="11">
    <location>
        <position position="223"/>
    </location>
    <ligand>
        <name>[4Fe-4S] cluster</name>
        <dbReference type="ChEBI" id="CHEBI:49883"/>
        <label>2</label>
    </ligand>
</feature>
<evidence type="ECO:0000313" key="14">
    <source>
        <dbReference type="EMBL" id="TES84655.1"/>
    </source>
</evidence>
<dbReference type="GO" id="GO:0009061">
    <property type="term" value="P:anaerobic respiration"/>
    <property type="evidence" value="ECO:0007669"/>
    <property type="project" value="TreeGrafter"/>
</dbReference>
<evidence type="ECO:0000256" key="1">
    <source>
        <dbReference type="ARBA" id="ARBA00001966"/>
    </source>
</evidence>
<dbReference type="GO" id="GO:0046872">
    <property type="term" value="F:metal ion binding"/>
    <property type="evidence" value="ECO:0007669"/>
    <property type="project" value="UniProtKB-KW"/>
</dbReference>
<dbReference type="InterPro" id="IPR001821">
    <property type="entry name" value="NiFe_hydrogenase_ssu"/>
</dbReference>
<accession>A0A523QGR2</accession>
<evidence type="ECO:0000256" key="4">
    <source>
        <dbReference type="ARBA" id="ARBA00011771"/>
    </source>
</evidence>
<evidence type="ECO:0000256" key="2">
    <source>
        <dbReference type="ARBA" id="ARBA00004196"/>
    </source>
</evidence>
<feature type="binding site" evidence="11">
    <location>
        <position position="200"/>
    </location>
    <ligand>
        <name>[4Fe-4S] cluster</name>
        <dbReference type="ChEBI" id="CHEBI:49883"/>
        <label>2</label>
    </ligand>
</feature>
<evidence type="ECO:0000256" key="3">
    <source>
        <dbReference type="ARBA" id="ARBA00006605"/>
    </source>
</evidence>
<protein>
    <submittedName>
        <fullName evidence="14">HupU protein</fullName>
    </submittedName>
</protein>
<feature type="binding site" evidence="11">
    <location>
        <position position="230"/>
    </location>
    <ligand>
        <name>[4Fe-4S] cluster</name>
        <dbReference type="ChEBI" id="CHEBI:49883"/>
        <label>2</label>
    </ligand>
</feature>
<proteinExistence type="inferred from homology"/>
<evidence type="ECO:0000256" key="6">
    <source>
        <dbReference type="ARBA" id="ARBA00022723"/>
    </source>
</evidence>
<dbReference type="SUPFAM" id="SSF56770">
    <property type="entry name" value="HydA/Nqo6-like"/>
    <property type="match status" value="1"/>
</dbReference>
<comment type="cofactor">
    <cofactor evidence="1">
        <name>[4Fe-4S] cluster</name>
        <dbReference type="ChEBI" id="CHEBI:49883"/>
    </cofactor>
</comment>
<dbReference type="PIRSF" id="PIRSF000310">
    <property type="entry name" value="NiFe_hyd_ssu"/>
    <property type="match status" value="1"/>
</dbReference>
<dbReference type="PRINTS" id="PR00614">
    <property type="entry name" value="NIHGNASESMLL"/>
</dbReference>
<dbReference type="GO" id="GO:0051539">
    <property type="term" value="F:4 iron, 4 sulfur cluster binding"/>
    <property type="evidence" value="ECO:0007669"/>
    <property type="project" value="UniProtKB-KW"/>
</dbReference>
<keyword evidence="11" id="KW-0003">3Fe-4S</keyword>
<comment type="subcellular location">
    <subcellularLocation>
        <location evidence="2">Cell envelope</location>
    </subcellularLocation>
</comment>
<dbReference type="PANTHER" id="PTHR30013">
    <property type="entry name" value="NIFE / NIFESE HYDROGENASE SMALL SUBUNIT FAMILY MEMBER"/>
    <property type="match status" value="1"/>
</dbReference>
<comment type="caution">
    <text evidence="14">The sequence shown here is derived from an EMBL/GenBank/DDBJ whole genome shotgun (WGS) entry which is preliminary data.</text>
</comment>
<keyword evidence="8" id="KW-0560">Oxidoreductase</keyword>
<dbReference type="InterPro" id="IPR037024">
    <property type="entry name" value="NiFe_Hase_small_N_sf"/>
</dbReference>
<dbReference type="GO" id="GO:0008901">
    <property type="term" value="F:ferredoxin hydrogenase activity"/>
    <property type="evidence" value="ECO:0007669"/>
    <property type="project" value="InterPro"/>
</dbReference>
<gene>
    <name evidence="14" type="ORF">E3J95_06225</name>
</gene>
<dbReference type="Pfam" id="PF01058">
    <property type="entry name" value="Oxidored_q6"/>
    <property type="match status" value="1"/>
</dbReference>
<feature type="domain" description="NADH:ubiquinone oxidoreductase-like 20kDa subunit" evidence="12">
    <location>
        <begin position="12"/>
        <end position="174"/>
    </location>
</feature>
<feature type="binding site" evidence="11">
    <location>
        <position position="113"/>
    </location>
    <ligand>
        <name>[4Fe-4S] cluster</name>
        <dbReference type="ChEBI" id="CHEBI:49883"/>
        <label>1</label>
    </ligand>
</feature>
<organism evidence="14 15">
    <name type="scientific">Aerophobetes bacterium</name>
    <dbReference type="NCBI Taxonomy" id="2030807"/>
    <lineage>
        <taxon>Bacteria</taxon>
        <taxon>Candidatus Aerophobota</taxon>
    </lineage>
</organism>
<reference evidence="14 15" key="1">
    <citation type="submission" date="2019-03" db="EMBL/GenBank/DDBJ databases">
        <title>Metabolic potential of uncultured bacteria and archaea associated with petroleum seepage in deep-sea sediments.</title>
        <authorList>
            <person name="Dong X."/>
            <person name="Hubert C."/>
        </authorList>
    </citation>
    <scope>NUCLEOTIDE SEQUENCE [LARGE SCALE GENOMIC DNA]</scope>
    <source>
        <strain evidence="14">E44_bin92</strain>
    </source>
</reference>
<dbReference type="Proteomes" id="UP000320781">
    <property type="component" value="Unassembled WGS sequence"/>
</dbReference>
<dbReference type="GO" id="GO:0030313">
    <property type="term" value="C:cell envelope"/>
    <property type="evidence" value="ECO:0007669"/>
    <property type="project" value="UniProtKB-SubCell"/>
</dbReference>
<dbReference type="GO" id="GO:0044569">
    <property type="term" value="C:[Ni-Fe] hydrogenase complex"/>
    <property type="evidence" value="ECO:0007669"/>
    <property type="project" value="TreeGrafter"/>
</dbReference>
<keyword evidence="7" id="KW-0732">Signal</keyword>
<evidence type="ECO:0000256" key="10">
    <source>
        <dbReference type="ARBA" id="ARBA00023014"/>
    </source>
</evidence>
<evidence type="ECO:0000256" key="9">
    <source>
        <dbReference type="ARBA" id="ARBA00023004"/>
    </source>
</evidence>
<feature type="binding site" evidence="11">
    <location>
        <position position="261"/>
    </location>
    <ligand>
        <name>[3Fe-4S] cluster</name>
        <dbReference type="ChEBI" id="CHEBI:21137"/>
    </ligand>
</feature>
<feature type="binding site" evidence="11">
    <location>
        <position position="203"/>
    </location>
    <ligand>
        <name>[4Fe-4S] cluster</name>
        <dbReference type="ChEBI" id="CHEBI:49883"/>
        <label>2</label>
    </ligand>
</feature>
<dbReference type="Gene3D" id="4.10.480.10">
    <property type="entry name" value="Cytochrome-c3 hydrogenase, C-terminal domain"/>
    <property type="match status" value="1"/>
</dbReference>
<dbReference type="EMBL" id="SOKU01000303">
    <property type="protein sequence ID" value="TES84655.1"/>
    <property type="molecule type" value="Genomic_DNA"/>
</dbReference>
<keyword evidence="9 11" id="KW-0408">Iron</keyword>
<evidence type="ECO:0000256" key="7">
    <source>
        <dbReference type="ARBA" id="ARBA00022729"/>
    </source>
</evidence>
<dbReference type="InterPro" id="IPR037148">
    <property type="entry name" value="NiFe-Hase_small_C_sf"/>
</dbReference>
<sequence>MVNLLWLQSGCCGGSTISFLNAEQPNMLTALDMLNARFVWHPDLSMATGEEVLEILDGLRSEKERLDVLMVEGTIYHGPKGTGKYFMFYDRPFRDWILDLAKIAHYTMAIGTCSSFGGIPAASNNPMEATGLQFLHEKKGGLLGPNYTSRSGLPVINIAGCPAHPDWIVETLIAVISGKLDAGGLDKYQRPEVFYSKLAHHACPRNEYYEFKASAEEYSQQGCLFENLGCKATQCESDCNERLWLGRTGSCTRGGFPCISCTSPKFPDGFVPFFETEKIGDIPTTLPLDVPKAWYVGISGLAKLACPKRLLVNAVSFKRVDTE</sequence>
<dbReference type="GO" id="GO:0016020">
    <property type="term" value="C:membrane"/>
    <property type="evidence" value="ECO:0007669"/>
    <property type="project" value="TreeGrafter"/>
</dbReference>
<feature type="domain" description="Cytochrome-c3 hydrogenase C-terminal" evidence="13">
    <location>
        <begin position="195"/>
        <end position="273"/>
    </location>
</feature>
<dbReference type="InterPro" id="IPR006137">
    <property type="entry name" value="NADH_UbQ_OxRdtase-like_20kDa"/>
</dbReference>
<evidence type="ECO:0000256" key="8">
    <source>
        <dbReference type="ARBA" id="ARBA00023002"/>
    </source>
</evidence>
<evidence type="ECO:0000259" key="13">
    <source>
        <dbReference type="Pfam" id="PF14720"/>
    </source>
</evidence>
<dbReference type="GO" id="GO:0051538">
    <property type="term" value="F:3 iron, 4 sulfur cluster binding"/>
    <property type="evidence" value="ECO:0007669"/>
    <property type="project" value="UniProtKB-KW"/>
</dbReference>
<keyword evidence="10 11" id="KW-0411">Iron-sulfur</keyword>
<feature type="binding site" evidence="11">
    <location>
        <position position="12"/>
    </location>
    <ligand>
        <name>[4Fe-4S] cluster</name>
        <dbReference type="ChEBI" id="CHEBI:49883"/>
        <label>1</label>
    </ligand>
</feature>
<feature type="binding site" evidence="11">
    <location>
        <position position="239"/>
    </location>
    <ligand>
        <name>[3Fe-4S] cluster</name>
        <dbReference type="ChEBI" id="CHEBI:21137"/>
    </ligand>
</feature>
<keyword evidence="6 11" id="KW-0479">Metal-binding</keyword>
<dbReference type="GO" id="GO:0009375">
    <property type="term" value="C:ferredoxin hydrogenase complex"/>
    <property type="evidence" value="ECO:0007669"/>
    <property type="project" value="InterPro"/>
</dbReference>
<dbReference type="GO" id="GO:0009055">
    <property type="term" value="F:electron transfer activity"/>
    <property type="evidence" value="ECO:0007669"/>
    <property type="project" value="TreeGrafter"/>
</dbReference>